<dbReference type="PANTHER" id="PTHR13903:SF8">
    <property type="entry name" value="PIRIN"/>
    <property type="match status" value="1"/>
</dbReference>
<keyword evidence="2" id="KW-0408">Iron</keyword>
<dbReference type="Pfam" id="PF02678">
    <property type="entry name" value="Pirin"/>
    <property type="match status" value="1"/>
</dbReference>
<dbReference type="Proteomes" id="UP000500970">
    <property type="component" value="Chromosome"/>
</dbReference>
<evidence type="ECO:0000259" key="5">
    <source>
        <dbReference type="Pfam" id="PF02678"/>
    </source>
</evidence>
<feature type="compositionally biased region" description="Polar residues" evidence="4">
    <location>
        <begin position="1"/>
        <end position="10"/>
    </location>
</feature>
<keyword evidence="2" id="KW-0479">Metal-binding</keyword>
<evidence type="ECO:0000313" key="7">
    <source>
        <dbReference type="Proteomes" id="UP000500970"/>
    </source>
</evidence>
<dbReference type="KEGG" id="apes:FOC84_01435"/>
<dbReference type="EMBL" id="CP053985">
    <property type="protein sequence ID" value="QKH33674.1"/>
    <property type="molecule type" value="Genomic_DNA"/>
</dbReference>
<dbReference type="InterPro" id="IPR014710">
    <property type="entry name" value="RmlC-like_jellyroll"/>
</dbReference>
<keyword evidence="7" id="KW-1185">Reference proteome</keyword>
<dbReference type="InterPro" id="IPR003829">
    <property type="entry name" value="Pirin_N_dom"/>
</dbReference>
<sequence length="299" mass="31850">MNALSTSSPAAATRPIAYRTSGHKHGPITRLTSPADLGQSLKPFVLLDLIDVSPATMQAIADRPLHPHSGIATVTLITEGHVRYEDPGKASGTLGYGGVEWMRAGGGVWHGKELSPGKAPRIQAFQLWLALRPDQENSAPVSRYIEAHDIPRTGPAHVILGRHGDAQSPVPAPEGINYLLVTLKPGESWTYQPPTGHSVGWLAIARGSLDAGTPLATGEMAVFEHGETPITLTSSGKENAVFILGSAEPHPYPLHLGHHSIHTSAQALAAGQRRILELEKKLRAAGDRRTESGSIPVFR</sequence>
<gene>
    <name evidence="6" type="ORF">FOC84_01435</name>
</gene>
<feature type="binding site" evidence="2">
    <location>
        <position position="110"/>
    </location>
    <ligand>
        <name>Fe cation</name>
        <dbReference type="ChEBI" id="CHEBI:24875"/>
    </ligand>
</feature>
<feature type="binding site" evidence="2">
    <location>
        <position position="66"/>
    </location>
    <ligand>
        <name>Fe cation</name>
        <dbReference type="ChEBI" id="CHEBI:24875"/>
    </ligand>
</feature>
<organism evidence="6 7">
    <name type="scientific">Achromobacter pestifer</name>
    <dbReference type="NCBI Taxonomy" id="1353889"/>
    <lineage>
        <taxon>Bacteria</taxon>
        <taxon>Pseudomonadati</taxon>
        <taxon>Pseudomonadota</taxon>
        <taxon>Betaproteobacteria</taxon>
        <taxon>Burkholderiales</taxon>
        <taxon>Alcaligenaceae</taxon>
        <taxon>Achromobacter</taxon>
    </lineage>
</organism>
<dbReference type="AlphaFoldDB" id="A0A7D4DW67"/>
<dbReference type="SUPFAM" id="SSF51182">
    <property type="entry name" value="RmlC-like cupins"/>
    <property type="match status" value="1"/>
</dbReference>
<dbReference type="Gene3D" id="2.60.120.10">
    <property type="entry name" value="Jelly Rolls"/>
    <property type="match status" value="1"/>
</dbReference>
<dbReference type="PIRSF" id="PIRSF006232">
    <property type="entry name" value="Pirin"/>
    <property type="match status" value="1"/>
</dbReference>
<feature type="binding site" evidence="2">
    <location>
        <position position="113"/>
    </location>
    <ligand>
        <name>Fe cation</name>
        <dbReference type="ChEBI" id="CHEBI:24875"/>
    </ligand>
</feature>
<dbReference type="PANTHER" id="PTHR13903">
    <property type="entry name" value="PIRIN-RELATED"/>
    <property type="match status" value="1"/>
</dbReference>
<proteinExistence type="inferred from homology"/>
<name>A0A7D4DW67_9BURK</name>
<accession>A0A7D4DW67</accession>
<evidence type="ECO:0000256" key="2">
    <source>
        <dbReference type="PIRSR" id="PIRSR006232-1"/>
    </source>
</evidence>
<dbReference type="GO" id="GO:0046872">
    <property type="term" value="F:metal ion binding"/>
    <property type="evidence" value="ECO:0007669"/>
    <property type="project" value="UniProtKB-KW"/>
</dbReference>
<evidence type="ECO:0000256" key="3">
    <source>
        <dbReference type="RuleBase" id="RU003457"/>
    </source>
</evidence>
<feature type="domain" description="Pirin N-terminal" evidence="5">
    <location>
        <begin position="36"/>
        <end position="129"/>
    </location>
</feature>
<evidence type="ECO:0000313" key="6">
    <source>
        <dbReference type="EMBL" id="QKH33674.1"/>
    </source>
</evidence>
<dbReference type="InterPro" id="IPR011051">
    <property type="entry name" value="RmlC_Cupin_sf"/>
</dbReference>
<feature type="binding site" evidence="2">
    <location>
        <position position="68"/>
    </location>
    <ligand>
        <name>Fe cation</name>
        <dbReference type="ChEBI" id="CHEBI:24875"/>
    </ligand>
</feature>
<reference evidence="6 7" key="1">
    <citation type="submission" date="2020-05" db="EMBL/GenBank/DDBJ databases">
        <title>FDA dAtabase for Regulatory Grade micrObial Sequences (FDA-ARGOS): Supporting development and validation of Infectious Disease Dx tests.</title>
        <authorList>
            <person name="Sproer C."/>
            <person name="Gronow S."/>
            <person name="Severitt S."/>
            <person name="Schroder I."/>
            <person name="Tallon L."/>
            <person name="Sadzewicz L."/>
            <person name="Zhao X."/>
            <person name="Vavikolanu K."/>
            <person name="Mehta A."/>
            <person name="Aluvathingal J."/>
            <person name="Nadendla S."/>
            <person name="Myers T."/>
            <person name="Yan Y."/>
            <person name="Sichtig H."/>
        </authorList>
    </citation>
    <scope>NUCLEOTIDE SEQUENCE [LARGE SCALE GENOMIC DNA]</scope>
    <source>
        <strain evidence="6 7">FDAARGOS_790</strain>
    </source>
</reference>
<evidence type="ECO:0000256" key="4">
    <source>
        <dbReference type="SAM" id="MobiDB-lite"/>
    </source>
</evidence>
<feature type="region of interest" description="Disordered" evidence="4">
    <location>
        <begin position="1"/>
        <end position="27"/>
    </location>
</feature>
<dbReference type="InterPro" id="IPR012093">
    <property type="entry name" value="Pirin"/>
</dbReference>
<evidence type="ECO:0000256" key="1">
    <source>
        <dbReference type="ARBA" id="ARBA00008416"/>
    </source>
</evidence>
<comment type="cofactor">
    <cofactor evidence="2">
        <name>Fe cation</name>
        <dbReference type="ChEBI" id="CHEBI:24875"/>
    </cofactor>
    <text evidence="2">Binds 1 Fe cation per subunit.</text>
</comment>
<protein>
    <submittedName>
        <fullName evidence="6">Pirin family protein</fullName>
    </submittedName>
</protein>
<comment type="similarity">
    <text evidence="1 3">Belongs to the pirin family.</text>
</comment>